<name>A0A8J3Y5N6_9ACTN</name>
<comment type="caution">
    <text evidence="2">The sequence shown here is derived from an EMBL/GenBank/DDBJ whole genome shotgun (WGS) entry which is preliminary data.</text>
</comment>
<keyword evidence="3" id="KW-1185">Reference proteome</keyword>
<dbReference type="GO" id="GO:0005829">
    <property type="term" value="C:cytosol"/>
    <property type="evidence" value="ECO:0007669"/>
    <property type="project" value="TreeGrafter"/>
</dbReference>
<dbReference type="PANTHER" id="PTHR35176">
    <property type="entry name" value="HEME OXYGENASE HI_0854-RELATED"/>
    <property type="match status" value="1"/>
</dbReference>
<dbReference type="GO" id="GO:0070967">
    <property type="term" value="F:coenzyme F420 binding"/>
    <property type="evidence" value="ECO:0007669"/>
    <property type="project" value="TreeGrafter"/>
</dbReference>
<gene>
    <name evidence="2" type="ORF">Sya03_12790</name>
</gene>
<dbReference type="InterPro" id="IPR052019">
    <property type="entry name" value="F420H2_bilvrd_red/Heme_oxyg"/>
</dbReference>
<dbReference type="AlphaFoldDB" id="A0A8J3Y5N6"/>
<dbReference type="RefSeq" id="WP_239107172.1">
    <property type="nucleotide sequence ID" value="NZ_BAAAGJ010000005.1"/>
</dbReference>
<evidence type="ECO:0008006" key="4">
    <source>
        <dbReference type="Google" id="ProtNLM"/>
    </source>
</evidence>
<protein>
    <recommendedName>
        <fullName evidence="4">Pyridoxamine 5'-phosphate oxidase</fullName>
    </recommendedName>
</protein>
<dbReference type="EMBL" id="BOOY01000007">
    <property type="protein sequence ID" value="GIJ01927.1"/>
    <property type="molecule type" value="Genomic_DNA"/>
</dbReference>
<dbReference type="GO" id="GO:0016627">
    <property type="term" value="F:oxidoreductase activity, acting on the CH-CH group of donors"/>
    <property type="evidence" value="ECO:0007669"/>
    <property type="project" value="TreeGrafter"/>
</dbReference>
<evidence type="ECO:0000313" key="3">
    <source>
        <dbReference type="Proteomes" id="UP000652013"/>
    </source>
</evidence>
<dbReference type="PANTHER" id="PTHR35176:SF6">
    <property type="entry name" value="HEME OXYGENASE HI_0854-RELATED"/>
    <property type="match status" value="1"/>
</dbReference>
<evidence type="ECO:0000256" key="1">
    <source>
        <dbReference type="ARBA" id="ARBA00023002"/>
    </source>
</evidence>
<dbReference type="Gene3D" id="2.30.110.10">
    <property type="entry name" value="Electron Transport, Fmn-binding Protein, Chain A"/>
    <property type="match status" value="1"/>
</dbReference>
<sequence length="298" mass="31919">MTLTGDVASVLDAYRTCELLTVGRDGTPIAWPVVPVRRADGTLLVTTSIGLPQKALNVRRDPRVALLFSDPTGSGLTAPPQILVHAHATCPDEIVTAAGPAADQWRLLAERQPSSSAYPRFALTRRLMDWYYMRLLITVTPVAVTTRPPAPAGGPMAAAAVPGGGPPAEAARRLPRFTSGVVAAFDESGAPTLARVRPAVAGGALRFTGPALRPGRASLLCHSHDAKLSGLRAFVVTGELTRDGDGWLLTPDRFVPGADGLNPLDMVRAIRRMRATAARYLQRRGLARPQIPWEQYRF</sequence>
<dbReference type="InterPro" id="IPR012349">
    <property type="entry name" value="Split_barrel_FMN-bd"/>
</dbReference>
<proteinExistence type="predicted"/>
<dbReference type="Proteomes" id="UP000652013">
    <property type="component" value="Unassembled WGS sequence"/>
</dbReference>
<reference evidence="2" key="1">
    <citation type="submission" date="2021-01" db="EMBL/GenBank/DDBJ databases">
        <title>Whole genome shotgun sequence of Spirilliplanes yamanashiensis NBRC 15828.</title>
        <authorList>
            <person name="Komaki H."/>
            <person name="Tamura T."/>
        </authorList>
    </citation>
    <scope>NUCLEOTIDE SEQUENCE</scope>
    <source>
        <strain evidence="2">NBRC 15828</strain>
    </source>
</reference>
<organism evidence="2 3">
    <name type="scientific">Spirilliplanes yamanashiensis</name>
    <dbReference type="NCBI Taxonomy" id="42233"/>
    <lineage>
        <taxon>Bacteria</taxon>
        <taxon>Bacillati</taxon>
        <taxon>Actinomycetota</taxon>
        <taxon>Actinomycetes</taxon>
        <taxon>Micromonosporales</taxon>
        <taxon>Micromonosporaceae</taxon>
        <taxon>Spirilliplanes</taxon>
    </lineage>
</organism>
<evidence type="ECO:0000313" key="2">
    <source>
        <dbReference type="EMBL" id="GIJ01927.1"/>
    </source>
</evidence>
<accession>A0A8J3Y5N6</accession>
<dbReference type="SUPFAM" id="SSF50475">
    <property type="entry name" value="FMN-binding split barrel"/>
    <property type="match status" value="1"/>
</dbReference>
<keyword evidence="1" id="KW-0560">Oxidoreductase</keyword>